<dbReference type="EMBL" id="KM205009">
    <property type="protein sequence ID" value="AJR28477.1"/>
    <property type="molecule type" value="Viral_cRNA"/>
</dbReference>
<feature type="region of interest" description="Disordered" evidence="1">
    <location>
        <begin position="20"/>
        <end position="74"/>
    </location>
</feature>
<reference evidence="2 3" key="1">
    <citation type="journal article" date="2015" name="PLoS Pathog.">
        <title>Evolution of genome size and complexity in the rhabdoviridae.</title>
        <authorList>
            <person name="Walker P.J."/>
            <person name="Firth C."/>
            <person name="Widen S.G."/>
            <person name="Blasdell K.R."/>
            <person name="Guzman H."/>
            <person name="Wood T.G."/>
            <person name="Paradkar P.N."/>
            <person name="Holmes E.C."/>
            <person name="Tesh R.B."/>
            <person name="Vasilakis N."/>
        </authorList>
    </citation>
    <scope>NUCLEOTIDE SEQUENCE [LARGE SCALE GENOMIC DNA]</scope>
    <source>
        <strain evidence="2 3">579</strain>
    </source>
</reference>
<protein>
    <submittedName>
        <fullName evidence="2">Phosphoprotein</fullName>
    </submittedName>
</protein>
<evidence type="ECO:0000313" key="2">
    <source>
        <dbReference type="EMBL" id="AJR28477.1"/>
    </source>
</evidence>
<evidence type="ECO:0000256" key="1">
    <source>
        <dbReference type="SAM" id="MobiDB-lite"/>
    </source>
</evidence>
<feature type="region of interest" description="Disordered" evidence="1">
    <location>
        <begin position="171"/>
        <end position="192"/>
    </location>
</feature>
<accession>A0A0D3R1T6</accession>
<organism evidence="2 3">
    <name type="scientific">New Minto virus</name>
    <dbReference type="NCBI Taxonomy" id="1272952"/>
    <lineage>
        <taxon>Viruses</taxon>
        <taxon>Riboviria</taxon>
        <taxon>Orthornavirae</taxon>
        <taxon>Negarnaviricota</taxon>
        <taxon>Haploviricotina</taxon>
        <taxon>Monjiviricetes</taxon>
        <taxon>Mononegavirales</taxon>
        <taxon>Rhabdoviridae</taxon>
        <taxon>Alpharhabdovirinae</taxon>
        <taxon>Sawgrhavirus</taxon>
        <taxon>Sawgrhavirus minto</taxon>
    </lineage>
</organism>
<keyword evidence="3" id="KW-1185">Reference proteome</keyword>
<feature type="compositionally biased region" description="Acidic residues" evidence="1">
    <location>
        <begin position="52"/>
        <end position="74"/>
    </location>
</feature>
<dbReference type="GeneID" id="65101781"/>
<evidence type="ECO:0000313" key="3">
    <source>
        <dbReference type="Proteomes" id="UP000502383"/>
    </source>
</evidence>
<sequence>MSKLDKDLLRRMASGFRATLAAGTDEDPSLGPSLSRVERPEVKTWQMRPYPEIDDSEDEELDDEHQDSEIYEEDDPLVLTKGDSPLEQEEATAAGYQDYMDELVGKMGGFDMAGYLGSGNGTHKCAEYKPSPRASQATLKELRRFTSFLQHNGFIKHADYTSRSVTVYGTVRKSPPESPAYVSPATSVHDMPTGSPPLRVKPLPSHNPTGTQRRKVNKLIFGYILHYKTPRKTILRVDPSVVCQENGCTMVTSAEEWLEHHRSVHTTPHLEVVKLLCTEPVND</sequence>
<dbReference type="Proteomes" id="UP000502383">
    <property type="component" value="Segment"/>
</dbReference>
<dbReference type="RefSeq" id="YP_010086566.1">
    <property type="nucleotide sequence ID" value="NC_055457.1"/>
</dbReference>
<proteinExistence type="predicted"/>
<name>A0A0D3R1T6_9RHAB</name>
<dbReference type="KEGG" id="vg:65101781"/>